<gene>
    <name evidence="3" type="ORF">TDUB1175_LOCUS21330</name>
</gene>
<feature type="compositionally biased region" description="Low complexity" evidence="1">
    <location>
        <begin position="683"/>
        <end position="692"/>
    </location>
</feature>
<feature type="compositionally biased region" description="Basic and acidic residues" evidence="1">
    <location>
        <begin position="618"/>
        <end position="633"/>
    </location>
</feature>
<accession>A0A7R9ZG98</accession>
<feature type="region of interest" description="Disordered" evidence="1">
    <location>
        <begin position="248"/>
        <end position="657"/>
    </location>
</feature>
<evidence type="ECO:0000256" key="1">
    <source>
        <dbReference type="SAM" id="MobiDB-lite"/>
    </source>
</evidence>
<feature type="compositionally biased region" description="Polar residues" evidence="1">
    <location>
        <begin position="693"/>
        <end position="702"/>
    </location>
</feature>
<feature type="compositionally biased region" description="Basic and acidic residues" evidence="1">
    <location>
        <begin position="461"/>
        <end position="475"/>
    </location>
</feature>
<feature type="compositionally biased region" description="Basic and acidic residues" evidence="1">
    <location>
        <begin position="116"/>
        <end position="188"/>
    </location>
</feature>
<reference evidence="3" key="1">
    <citation type="submission" date="2021-01" db="EMBL/GenBank/DDBJ databases">
        <authorList>
            <person name="Corre E."/>
            <person name="Pelletier E."/>
            <person name="Niang G."/>
            <person name="Scheremetjew M."/>
            <person name="Finn R."/>
            <person name="Kale V."/>
            <person name="Holt S."/>
            <person name="Cochrane G."/>
            <person name="Meng A."/>
            <person name="Brown T."/>
            <person name="Cohen L."/>
        </authorList>
    </citation>
    <scope>NUCLEOTIDE SEQUENCE</scope>
    <source>
        <strain evidence="3">CCMP147</strain>
    </source>
</reference>
<organism evidence="3">
    <name type="scientific">Pseudictyota dubia</name>
    <dbReference type="NCBI Taxonomy" id="2749911"/>
    <lineage>
        <taxon>Eukaryota</taxon>
        <taxon>Sar</taxon>
        <taxon>Stramenopiles</taxon>
        <taxon>Ochrophyta</taxon>
        <taxon>Bacillariophyta</taxon>
        <taxon>Mediophyceae</taxon>
        <taxon>Biddulphiophycidae</taxon>
        <taxon>Eupodiscales</taxon>
        <taxon>Odontellaceae</taxon>
        <taxon>Pseudictyota</taxon>
    </lineage>
</organism>
<feature type="compositionally biased region" description="Basic and acidic residues" evidence="1">
    <location>
        <begin position="754"/>
        <end position="782"/>
    </location>
</feature>
<dbReference type="InterPro" id="IPR049227">
    <property type="entry name" value="DUF6824"/>
</dbReference>
<dbReference type="AlphaFoldDB" id="A0A7R9ZG98"/>
<feature type="compositionally biased region" description="Polar residues" evidence="1">
    <location>
        <begin position="493"/>
        <end position="504"/>
    </location>
</feature>
<evidence type="ECO:0000259" key="2">
    <source>
        <dbReference type="Pfam" id="PF20710"/>
    </source>
</evidence>
<feature type="compositionally biased region" description="Basic and acidic residues" evidence="1">
    <location>
        <begin position="57"/>
        <end position="67"/>
    </location>
</feature>
<feature type="compositionally biased region" description="Low complexity" evidence="1">
    <location>
        <begin position="18"/>
        <end position="28"/>
    </location>
</feature>
<feature type="compositionally biased region" description="Basic and acidic residues" evidence="1">
    <location>
        <begin position="202"/>
        <end position="225"/>
    </location>
</feature>
<feature type="compositionally biased region" description="Polar residues" evidence="1">
    <location>
        <begin position="639"/>
        <end position="655"/>
    </location>
</feature>
<feature type="compositionally biased region" description="Low complexity" evidence="1">
    <location>
        <begin position="35"/>
        <end position="45"/>
    </location>
</feature>
<feature type="compositionally biased region" description="Basic residues" evidence="1">
    <location>
        <begin position="535"/>
        <end position="551"/>
    </location>
</feature>
<feature type="compositionally biased region" description="Polar residues" evidence="1">
    <location>
        <begin position="389"/>
        <end position="413"/>
    </location>
</feature>
<feature type="compositionally biased region" description="Basic and acidic residues" evidence="1">
    <location>
        <begin position="552"/>
        <end position="565"/>
    </location>
</feature>
<feature type="region of interest" description="Disordered" evidence="1">
    <location>
        <begin position="752"/>
        <end position="789"/>
    </location>
</feature>
<feature type="region of interest" description="Disordered" evidence="1">
    <location>
        <begin position="1"/>
        <end position="80"/>
    </location>
</feature>
<evidence type="ECO:0000313" key="3">
    <source>
        <dbReference type="EMBL" id="CAD8322912.1"/>
    </source>
</evidence>
<protein>
    <recommendedName>
        <fullName evidence="2">DUF6824 domain-containing protein</fullName>
    </recommendedName>
</protein>
<dbReference type="EMBL" id="HBED01042431">
    <property type="protein sequence ID" value="CAD8322912.1"/>
    <property type="molecule type" value="Transcribed_RNA"/>
</dbReference>
<name>A0A7R9ZG98_9STRA</name>
<feature type="compositionally biased region" description="Basic and acidic residues" evidence="1">
    <location>
        <begin position="427"/>
        <end position="451"/>
    </location>
</feature>
<feature type="region of interest" description="Disordered" evidence="1">
    <location>
        <begin position="681"/>
        <end position="702"/>
    </location>
</feature>
<sequence>MTGDEKKDEEAASSEPTPQKAASEPAPQEAEKAAPSEPKSAASKEGNASSEPWPLRNIKEPHDHDVLYGRGGGTNHHIGNKRYRKMVEDRKVDYVNSKRIDKPLVALNIIRKWRDQDPPGRFLKLDEKSGLWHDVGDKKAREKTSQALREKAPELRKQQEVDKLKKDGKLGSDEELEESKGKDKEKKPTGRVKKTAFNVPDGEPKKRDSKNLKHLMLARDHSLGRDYLKPDERVDLDGFSWDEPVGEIYGKRGGSNGQRQDRASFPPTSAGEGWGSGRFSNIEPISSTMPPPPPGPYASRSGGGPGDFKSVTSASETRVSRDHSLSMNPLPGAAVDGPGRNPFPHENKSVSGGGLDEAWVRGPTHIPSQPYGFPPSQRQTSQSRFFSKEGSSAFSRTSSNQGENRSRRSSPSAEDSHPRSRSSSGRSVEHNHGPYHRGGDIPRRQSEDYRHVNSVAGEDPYDIRRSRSGDSDDYTRGSSYPPPDMGAPYSPSDGRTYSSESWSSHARPYSAALREGSGEYAPPPQLPSHMPQPHDHHRHNAPPHGSYRHPLRRESSDRMSTDEGKSSATPAIGLKEKDGNGNDMAEPNFRRKLSGGRVAPRTTQPLESKRRVTRPQPVKRDTSHQCENDETKSKVKRTFVQNEYSLGDSSGANSESVEKFSGAIFEEDRIKELETTFQKSHINSSVNSSVSSTRPSAVSANSRLSTADAIGMAFSDDAILRESGAEKATEKDAKPKAVSSKNRLTTVEAIGMAFEDKLPEDTGATENREKRGATSLPVEKKPGALTPKNRLSTEDAVGMLFSRPLSLSEDQRLTSLGDPLEGDDLLIDAVETNETRDVGAAPARQPTGKPGHMSAQQRVTTVDALLMEIEEEVDALRRPDTFTTDKRKGTITAVADGVDDDLAKAWLGSN</sequence>
<feature type="compositionally biased region" description="Low complexity" evidence="1">
    <location>
        <begin position="374"/>
        <end position="385"/>
    </location>
</feature>
<dbReference type="Pfam" id="PF20710">
    <property type="entry name" value="DUF6824"/>
    <property type="match status" value="1"/>
</dbReference>
<feature type="compositionally biased region" description="Basic and acidic residues" evidence="1">
    <location>
        <begin position="1"/>
        <end position="10"/>
    </location>
</feature>
<feature type="domain" description="DUF6824" evidence="2">
    <location>
        <begin position="65"/>
        <end position="150"/>
    </location>
</feature>
<proteinExistence type="predicted"/>
<feature type="region of interest" description="Disordered" evidence="1">
    <location>
        <begin position="116"/>
        <end position="225"/>
    </location>
</feature>